<keyword evidence="2" id="KW-1185">Reference proteome</keyword>
<evidence type="ECO:0000313" key="1">
    <source>
        <dbReference type="EMBL" id="KZV24767.1"/>
    </source>
</evidence>
<organism evidence="1 2">
    <name type="scientific">Dorcoceras hygrometricum</name>
    <dbReference type="NCBI Taxonomy" id="472368"/>
    <lineage>
        <taxon>Eukaryota</taxon>
        <taxon>Viridiplantae</taxon>
        <taxon>Streptophyta</taxon>
        <taxon>Embryophyta</taxon>
        <taxon>Tracheophyta</taxon>
        <taxon>Spermatophyta</taxon>
        <taxon>Magnoliopsida</taxon>
        <taxon>eudicotyledons</taxon>
        <taxon>Gunneridae</taxon>
        <taxon>Pentapetalae</taxon>
        <taxon>asterids</taxon>
        <taxon>lamiids</taxon>
        <taxon>Lamiales</taxon>
        <taxon>Gesneriaceae</taxon>
        <taxon>Didymocarpoideae</taxon>
        <taxon>Trichosporeae</taxon>
        <taxon>Loxocarpinae</taxon>
        <taxon>Dorcoceras</taxon>
    </lineage>
</organism>
<sequence length="88" mass="10116">MAGLLVIFRRREQCIRRKYLSVSVKTAKRQRLNKSKRQRIEISQPDESYSNLLNQSQDRALEPDASYSALETVAVYSGLQNQTQATVL</sequence>
<protein>
    <submittedName>
        <fullName evidence="1">Pleiotropic drug resistance protein 4</fullName>
    </submittedName>
</protein>
<evidence type="ECO:0000313" key="2">
    <source>
        <dbReference type="Proteomes" id="UP000250235"/>
    </source>
</evidence>
<name>A0A2Z7AZS3_9LAMI</name>
<gene>
    <name evidence="1" type="ORF">F511_34634</name>
</gene>
<dbReference type="AlphaFoldDB" id="A0A2Z7AZS3"/>
<accession>A0A2Z7AZS3</accession>
<reference evidence="1 2" key="1">
    <citation type="journal article" date="2015" name="Proc. Natl. Acad. Sci. U.S.A.">
        <title>The resurrection genome of Boea hygrometrica: A blueprint for survival of dehydration.</title>
        <authorList>
            <person name="Xiao L."/>
            <person name="Yang G."/>
            <person name="Zhang L."/>
            <person name="Yang X."/>
            <person name="Zhao S."/>
            <person name="Ji Z."/>
            <person name="Zhou Q."/>
            <person name="Hu M."/>
            <person name="Wang Y."/>
            <person name="Chen M."/>
            <person name="Xu Y."/>
            <person name="Jin H."/>
            <person name="Xiao X."/>
            <person name="Hu G."/>
            <person name="Bao F."/>
            <person name="Hu Y."/>
            <person name="Wan P."/>
            <person name="Li L."/>
            <person name="Deng X."/>
            <person name="Kuang T."/>
            <person name="Xiang C."/>
            <person name="Zhu J.K."/>
            <person name="Oliver M.J."/>
            <person name="He Y."/>
        </authorList>
    </citation>
    <scope>NUCLEOTIDE SEQUENCE [LARGE SCALE GENOMIC DNA]</scope>
    <source>
        <strain evidence="2">cv. XS01</strain>
    </source>
</reference>
<dbReference type="EMBL" id="KV012517">
    <property type="protein sequence ID" value="KZV24767.1"/>
    <property type="molecule type" value="Genomic_DNA"/>
</dbReference>
<proteinExistence type="predicted"/>
<dbReference type="Proteomes" id="UP000250235">
    <property type="component" value="Unassembled WGS sequence"/>
</dbReference>